<feature type="region of interest" description="Disordered" evidence="1">
    <location>
        <begin position="554"/>
        <end position="592"/>
    </location>
</feature>
<evidence type="ECO:0000256" key="1">
    <source>
        <dbReference type="SAM" id="MobiDB-lite"/>
    </source>
</evidence>
<feature type="compositionally biased region" description="Pro residues" evidence="1">
    <location>
        <begin position="275"/>
        <end position="286"/>
    </location>
</feature>
<organism evidence="2 3">
    <name type="scientific">Phyllosticta citrichinensis</name>
    <dbReference type="NCBI Taxonomy" id="1130410"/>
    <lineage>
        <taxon>Eukaryota</taxon>
        <taxon>Fungi</taxon>
        <taxon>Dikarya</taxon>
        <taxon>Ascomycota</taxon>
        <taxon>Pezizomycotina</taxon>
        <taxon>Dothideomycetes</taxon>
        <taxon>Dothideomycetes incertae sedis</taxon>
        <taxon>Botryosphaeriales</taxon>
        <taxon>Phyllostictaceae</taxon>
        <taxon>Phyllosticta</taxon>
    </lineage>
</organism>
<feature type="region of interest" description="Disordered" evidence="1">
    <location>
        <begin position="309"/>
        <end position="343"/>
    </location>
</feature>
<dbReference type="InterPro" id="IPR018392">
    <property type="entry name" value="LysM"/>
</dbReference>
<feature type="compositionally biased region" description="Low complexity" evidence="1">
    <location>
        <begin position="12"/>
        <end position="24"/>
    </location>
</feature>
<dbReference type="CDD" id="cd00118">
    <property type="entry name" value="LysM"/>
    <property type="match status" value="1"/>
</dbReference>
<feature type="compositionally biased region" description="Low complexity" evidence="1">
    <location>
        <begin position="622"/>
        <end position="633"/>
    </location>
</feature>
<dbReference type="PANTHER" id="PTHR20932:SF8">
    <property type="entry name" value="LD22649P"/>
    <property type="match status" value="1"/>
</dbReference>
<comment type="caution">
    <text evidence="2">The sequence shown here is derived from an EMBL/GenBank/DDBJ whole genome shotgun (WGS) entry which is preliminary data.</text>
</comment>
<accession>A0ABR1XM52</accession>
<dbReference type="PANTHER" id="PTHR20932">
    <property type="entry name" value="LYSM AND PUTATIVE PEPTIDOGLYCAN-BINDING DOMAIN-CONTAINING PROTEIN"/>
    <property type="match status" value="1"/>
</dbReference>
<sequence length="654" mass="68722">MNPTSAEHSTRRSSSQLTSDSSLRPRNKRLLSGLDEEDEFAVRSLEGSRNASPFSPRSISPIPSPGPSRTGSSLAAQRAGYSSTTSAARGQSSAGFAQDPLSSLSGSWSTLQGFASGLLGSAAGGAESPRRRRPLDFTSNRTTTSSVPPEWGPRAENKIGEGYEDRASLVRAMKRRDLLQANGHLSMDATGRFKRRNSDERISSSAPPTEHDDREALAYIHRVRPEDTLAGITIRYNCDAAMVRKANRMWPNDTVQSRRHLVIPVDACGVKGKPVPAPEPPTPQPQQQPQQQSNVEDDLLLPTPKIEYPTIHSTSLPTNGWHGPASVSSSNLNQSGSQANNAEPPWRHEAWVQFPNSDTPVEIARLHRRDLGFFPPARRKSLTYSDTTQSFGGSTGGPSHTHTPSASLDLQRSETATSTTSSGSRITSQQRHTRTPSISQSFKLDGPGGVGTFNRNVRKPGPAQDGLNKLFGQHLPNLAPPPGKDYFGTWNLATLEGTAGAAGPGERISGAVTPVVGVGGVGGSTSGTGFDLEQVGGAIEGWMRKVATKASSLVPPAGSIPTVKSPGLGATRSPGARGGGGSGGGASGANMAMGMGGDINDLIELTDSFEIGEDEDNEAGRGRAASGRAGGSAHLRRREGRSGSGTPAKSTKGD</sequence>
<evidence type="ECO:0008006" key="4">
    <source>
        <dbReference type="Google" id="ProtNLM"/>
    </source>
</evidence>
<feature type="compositionally biased region" description="Gly residues" evidence="1">
    <location>
        <begin position="576"/>
        <end position="587"/>
    </location>
</feature>
<evidence type="ECO:0000313" key="2">
    <source>
        <dbReference type="EMBL" id="KAK8159861.1"/>
    </source>
</evidence>
<feature type="compositionally biased region" description="Low complexity" evidence="1">
    <location>
        <begin position="413"/>
        <end position="430"/>
    </location>
</feature>
<feature type="region of interest" description="Disordered" evidence="1">
    <location>
        <begin position="121"/>
        <end position="158"/>
    </location>
</feature>
<feature type="region of interest" description="Disordered" evidence="1">
    <location>
        <begin position="269"/>
        <end position="294"/>
    </location>
</feature>
<feature type="region of interest" description="Disordered" evidence="1">
    <location>
        <begin position="384"/>
        <end position="450"/>
    </location>
</feature>
<feature type="compositionally biased region" description="Polar residues" evidence="1">
    <location>
        <begin position="137"/>
        <end position="147"/>
    </location>
</feature>
<feature type="compositionally biased region" description="Low complexity" evidence="1">
    <location>
        <begin position="52"/>
        <end position="73"/>
    </location>
</feature>
<dbReference type="Gene3D" id="3.10.350.10">
    <property type="entry name" value="LysM domain"/>
    <property type="match status" value="1"/>
</dbReference>
<dbReference type="InterPro" id="IPR045030">
    <property type="entry name" value="LYSM1-4"/>
</dbReference>
<dbReference type="InterPro" id="IPR036779">
    <property type="entry name" value="LysM_dom_sf"/>
</dbReference>
<keyword evidence="3" id="KW-1185">Reference proteome</keyword>
<evidence type="ECO:0000313" key="3">
    <source>
        <dbReference type="Proteomes" id="UP001456524"/>
    </source>
</evidence>
<protein>
    <recommendedName>
        <fullName evidence="4">LysM domain-containing protein</fullName>
    </recommendedName>
</protein>
<dbReference type="SUPFAM" id="SSF54106">
    <property type="entry name" value="LysM domain"/>
    <property type="match status" value="1"/>
</dbReference>
<feature type="compositionally biased region" description="Polar residues" evidence="1">
    <location>
        <begin position="80"/>
        <end position="103"/>
    </location>
</feature>
<feature type="region of interest" description="Disordered" evidence="1">
    <location>
        <begin position="606"/>
        <end position="654"/>
    </location>
</feature>
<proteinExistence type="predicted"/>
<feature type="compositionally biased region" description="Low complexity" evidence="1">
    <location>
        <begin position="325"/>
        <end position="342"/>
    </location>
</feature>
<reference evidence="2 3" key="1">
    <citation type="journal article" date="2022" name="G3 (Bethesda)">
        <title>Enemy or ally: a genomic approach to elucidate the lifestyle of Phyllosticta citrichinaensis.</title>
        <authorList>
            <person name="Buijs V.A."/>
            <person name="Groenewald J.Z."/>
            <person name="Haridas S."/>
            <person name="LaButti K.M."/>
            <person name="Lipzen A."/>
            <person name="Martin F.M."/>
            <person name="Barry K."/>
            <person name="Grigoriev I.V."/>
            <person name="Crous P.W."/>
            <person name="Seidl M.F."/>
        </authorList>
    </citation>
    <scope>NUCLEOTIDE SEQUENCE [LARGE SCALE GENOMIC DNA]</scope>
    <source>
        <strain evidence="2 3">CBS 129764</strain>
    </source>
</reference>
<dbReference type="Proteomes" id="UP001456524">
    <property type="component" value="Unassembled WGS sequence"/>
</dbReference>
<gene>
    <name evidence="2" type="ORF">IWX90DRAFT_313095</name>
</gene>
<feature type="compositionally biased region" description="Polar residues" evidence="1">
    <location>
        <begin position="644"/>
        <end position="654"/>
    </location>
</feature>
<feature type="region of interest" description="Disordered" evidence="1">
    <location>
        <begin position="1"/>
        <end position="103"/>
    </location>
</feature>
<dbReference type="EMBL" id="JBBWUH010000008">
    <property type="protein sequence ID" value="KAK8159861.1"/>
    <property type="molecule type" value="Genomic_DNA"/>
</dbReference>
<name>A0ABR1XM52_9PEZI</name>